<dbReference type="Gene3D" id="3.40.50.620">
    <property type="entry name" value="HUPs"/>
    <property type="match status" value="2"/>
</dbReference>
<dbReference type="InterPro" id="IPR014729">
    <property type="entry name" value="Rossmann-like_a/b/a_fold"/>
</dbReference>
<dbReference type="InterPro" id="IPR006015">
    <property type="entry name" value="Universal_stress_UspA"/>
</dbReference>
<dbReference type="AlphaFoldDB" id="R7ZS63"/>
<feature type="domain" description="UspA" evidence="2">
    <location>
        <begin position="143"/>
        <end position="275"/>
    </location>
</feature>
<name>R7ZS63_9BACT</name>
<feature type="domain" description="UspA" evidence="2">
    <location>
        <begin position="1"/>
        <end position="120"/>
    </location>
</feature>
<evidence type="ECO:0000313" key="4">
    <source>
        <dbReference type="Proteomes" id="UP000013909"/>
    </source>
</evidence>
<dbReference type="OrthoDB" id="946689at2"/>
<dbReference type="Proteomes" id="UP000013909">
    <property type="component" value="Unassembled WGS sequence"/>
</dbReference>
<evidence type="ECO:0000256" key="1">
    <source>
        <dbReference type="ARBA" id="ARBA00008791"/>
    </source>
</evidence>
<proteinExistence type="inferred from homology"/>
<dbReference type="SUPFAM" id="SSF52402">
    <property type="entry name" value="Adenine nucleotide alpha hydrolases-like"/>
    <property type="match status" value="2"/>
</dbReference>
<dbReference type="PRINTS" id="PR01438">
    <property type="entry name" value="UNVRSLSTRESS"/>
</dbReference>
<dbReference type="PANTHER" id="PTHR46268:SF6">
    <property type="entry name" value="UNIVERSAL STRESS PROTEIN UP12"/>
    <property type="match status" value="1"/>
</dbReference>
<dbReference type="CDD" id="cd00293">
    <property type="entry name" value="USP-like"/>
    <property type="match status" value="1"/>
</dbReference>
<dbReference type="STRING" id="1232681.ADIS_2524"/>
<evidence type="ECO:0000259" key="2">
    <source>
        <dbReference type="Pfam" id="PF00582"/>
    </source>
</evidence>
<gene>
    <name evidence="3" type="ORF">ADIS_2524</name>
</gene>
<evidence type="ECO:0000313" key="3">
    <source>
        <dbReference type="EMBL" id="EON76981.1"/>
    </source>
</evidence>
<comment type="caution">
    <text evidence="3">The sequence shown here is derived from an EMBL/GenBank/DDBJ whole genome shotgun (WGS) entry which is preliminary data.</text>
</comment>
<comment type="similarity">
    <text evidence="1">Belongs to the universal stress protein A family.</text>
</comment>
<dbReference type="RefSeq" id="WP_010854660.1">
    <property type="nucleotide sequence ID" value="NZ_AQHR01000069.1"/>
</dbReference>
<reference evidence="3 4" key="1">
    <citation type="submission" date="2013-02" db="EMBL/GenBank/DDBJ databases">
        <title>A novel strain isolated from Lonar lake, Maharashtra, India.</title>
        <authorList>
            <person name="Singh A."/>
        </authorList>
    </citation>
    <scope>NUCLEOTIDE SEQUENCE [LARGE SCALE GENOMIC DNA]</scope>
    <source>
        <strain evidence="3 4">AK24</strain>
    </source>
</reference>
<protein>
    <recommendedName>
        <fullName evidence="2">UspA domain-containing protein</fullName>
    </recommendedName>
</protein>
<dbReference type="Pfam" id="PF00582">
    <property type="entry name" value="Usp"/>
    <property type="match status" value="2"/>
</dbReference>
<keyword evidence="4" id="KW-1185">Reference proteome</keyword>
<dbReference type="EMBL" id="AQHR01000069">
    <property type="protein sequence ID" value="EON76981.1"/>
    <property type="molecule type" value="Genomic_DNA"/>
</dbReference>
<accession>R7ZS63</accession>
<dbReference type="PATRIC" id="fig|1288963.3.peg.2516"/>
<dbReference type="PANTHER" id="PTHR46268">
    <property type="entry name" value="STRESS RESPONSE PROTEIN NHAX"/>
    <property type="match status" value="1"/>
</dbReference>
<dbReference type="InterPro" id="IPR006016">
    <property type="entry name" value="UspA"/>
</dbReference>
<sequence length="276" mass="31138">MYRKIALAIAFSPRIEALIAEAKRLKDLHGSELVLIHIGKKTQELEARLFSILEKQGVNLKLTKVVWEEGKPAKKIIQVCNSEGVDLLVAGALKKEELFTYYIGSIARKIIRKAKCSVLVLIEPSMDPRSFQKIVINGTQQAQTPYVIGQAIELCKLEKAKQVFILNEIKMYGLKMATISDNSELEISKNRKKLVNEEIQYVEDILQTIDKGELKVNIKVTSGRWAPELAKFSESIAADLLILGGHENLTFFDRLFPHDIEDILGNLPCNLLIIKR</sequence>
<organism evidence="3 4">
    <name type="scientific">Lunatimonas lonarensis</name>
    <dbReference type="NCBI Taxonomy" id="1232681"/>
    <lineage>
        <taxon>Bacteria</taxon>
        <taxon>Pseudomonadati</taxon>
        <taxon>Bacteroidota</taxon>
        <taxon>Cytophagia</taxon>
        <taxon>Cytophagales</taxon>
        <taxon>Cyclobacteriaceae</taxon>
    </lineage>
</organism>